<dbReference type="AlphaFoldDB" id="A0A271LWM9"/>
<dbReference type="PROSITE" id="PS50113">
    <property type="entry name" value="PAC"/>
    <property type="match status" value="2"/>
</dbReference>
<dbReference type="SMART" id="SM00086">
    <property type="entry name" value="PAC"/>
    <property type="match status" value="2"/>
</dbReference>
<dbReference type="EMBL" id="NPKJ01000002">
    <property type="protein sequence ID" value="PAQ12552.1"/>
    <property type="molecule type" value="Genomic_DNA"/>
</dbReference>
<name>A0A271LWM9_9HYPH</name>
<dbReference type="InterPro" id="IPR013655">
    <property type="entry name" value="PAS_fold_3"/>
</dbReference>
<keyword evidence="5" id="KW-1185">Reference proteome</keyword>
<dbReference type="InterPro" id="IPR029787">
    <property type="entry name" value="Nucleotide_cyclase"/>
</dbReference>
<dbReference type="SUPFAM" id="SSF141868">
    <property type="entry name" value="EAL domain-like"/>
    <property type="match status" value="1"/>
</dbReference>
<dbReference type="CDD" id="cd01949">
    <property type="entry name" value="GGDEF"/>
    <property type="match status" value="1"/>
</dbReference>
<feature type="domain" description="GGDEF" evidence="3">
    <location>
        <begin position="292"/>
        <end position="425"/>
    </location>
</feature>
<comment type="caution">
    <text evidence="4">The sequence shown here is derived from an EMBL/GenBank/DDBJ whole genome shotgun (WGS) entry which is preliminary data.</text>
</comment>
<dbReference type="SUPFAM" id="SSF55073">
    <property type="entry name" value="Nucleotide cyclase"/>
    <property type="match status" value="1"/>
</dbReference>
<evidence type="ECO:0000313" key="5">
    <source>
        <dbReference type="Proteomes" id="UP000216442"/>
    </source>
</evidence>
<dbReference type="Gene3D" id="3.30.70.270">
    <property type="match status" value="1"/>
</dbReference>
<dbReference type="InterPro" id="IPR052155">
    <property type="entry name" value="Biofilm_reg_signaling"/>
</dbReference>
<dbReference type="InterPro" id="IPR000700">
    <property type="entry name" value="PAS-assoc_C"/>
</dbReference>
<dbReference type="InterPro" id="IPR001610">
    <property type="entry name" value="PAC"/>
</dbReference>
<accession>A0A271LWM9</accession>
<organism evidence="4 5">
    <name type="scientific">Mesorhizobium temperatum</name>
    <dbReference type="NCBI Taxonomy" id="241416"/>
    <lineage>
        <taxon>Bacteria</taxon>
        <taxon>Pseudomonadati</taxon>
        <taxon>Pseudomonadota</taxon>
        <taxon>Alphaproteobacteria</taxon>
        <taxon>Hyphomicrobiales</taxon>
        <taxon>Phyllobacteriaceae</taxon>
        <taxon>Mesorhizobium</taxon>
    </lineage>
</organism>
<dbReference type="SMART" id="SM00267">
    <property type="entry name" value="GGDEF"/>
    <property type="match status" value="1"/>
</dbReference>
<dbReference type="NCBIfam" id="TIGR00254">
    <property type="entry name" value="GGDEF"/>
    <property type="match status" value="1"/>
</dbReference>
<dbReference type="InterPro" id="IPR000160">
    <property type="entry name" value="GGDEF_dom"/>
</dbReference>
<evidence type="ECO:0000313" key="4">
    <source>
        <dbReference type="EMBL" id="PAQ12552.1"/>
    </source>
</evidence>
<dbReference type="Pfam" id="PF00563">
    <property type="entry name" value="EAL"/>
    <property type="match status" value="1"/>
</dbReference>
<dbReference type="RefSeq" id="WP_095490695.1">
    <property type="nucleotide sequence ID" value="NZ_NPKJ01000002.1"/>
</dbReference>
<reference evidence="4 5" key="1">
    <citation type="submission" date="2017-08" db="EMBL/GenBank/DDBJ databases">
        <title>Mesorhizobium wenxinae sp. nov., a novel rhizobial species isolated from root nodules of chickpea (Cicer arietinum L.).</title>
        <authorList>
            <person name="Zhang J."/>
        </authorList>
    </citation>
    <scope>NUCLEOTIDE SEQUENCE [LARGE SCALE GENOMIC DNA]</scope>
    <source>
        <strain evidence="4 5">SDW018</strain>
    </source>
</reference>
<proteinExistence type="predicted"/>
<dbReference type="Gene3D" id="3.30.450.20">
    <property type="entry name" value="PAS domain"/>
    <property type="match status" value="2"/>
</dbReference>
<dbReference type="Pfam" id="PF00990">
    <property type="entry name" value="GGDEF"/>
    <property type="match status" value="1"/>
</dbReference>
<dbReference type="InterPro" id="IPR001633">
    <property type="entry name" value="EAL_dom"/>
</dbReference>
<dbReference type="SUPFAM" id="SSF55785">
    <property type="entry name" value="PYP-like sensor domain (PAS domain)"/>
    <property type="match status" value="2"/>
</dbReference>
<dbReference type="OrthoDB" id="9814202at2"/>
<dbReference type="Pfam" id="PF08447">
    <property type="entry name" value="PAS_3"/>
    <property type="match status" value="2"/>
</dbReference>
<dbReference type="Gene3D" id="2.10.70.100">
    <property type="match status" value="1"/>
</dbReference>
<dbReference type="InterPro" id="IPR000014">
    <property type="entry name" value="PAS"/>
</dbReference>
<dbReference type="InterPro" id="IPR035919">
    <property type="entry name" value="EAL_sf"/>
</dbReference>
<feature type="domain" description="EAL" evidence="2">
    <location>
        <begin position="434"/>
        <end position="688"/>
    </location>
</feature>
<dbReference type="SMART" id="SM00052">
    <property type="entry name" value="EAL"/>
    <property type="match status" value="1"/>
</dbReference>
<dbReference type="NCBIfam" id="TIGR00229">
    <property type="entry name" value="sensory_box"/>
    <property type="match status" value="2"/>
</dbReference>
<evidence type="ECO:0000259" key="3">
    <source>
        <dbReference type="PROSITE" id="PS50887"/>
    </source>
</evidence>
<dbReference type="InterPro" id="IPR043128">
    <property type="entry name" value="Rev_trsase/Diguanyl_cyclase"/>
</dbReference>
<dbReference type="InterPro" id="IPR035965">
    <property type="entry name" value="PAS-like_dom_sf"/>
</dbReference>
<sequence>MADKKNRNGEFWALALERAHLGVWDWDLRTGDCFYSAMWSQMLGYGEGELVEASDLWLQLTHPDDRERAVASGERHIAGLTDSIETELRLKHKSGHWVWVLDRGGVVERDAEGRPVRLMGVQTDITKQKQAEAELAQVNVRFRLALAASGTGIWHHDLAARKSYWDERTREIFGLVAETDEVSQDLWHSYLHPDDKADAERAHLAPLQTQKVVAVQYRIIKRDGEIRHVESLIRFIADTQSSGQILGTVRDITEAKQREQELAHAARHDGLTGLLNRAAFDRLLAKHIATARPLAVFYVDLDYFKALNDFAGHATGDLALKSVAEGILGCLPPPAHAARLGGDEFALLVPDCDAAQAEGLAGAVLAAVRDADLGSTAASRKLSASIGIAFVADENTAVADALACADDACYAAKAAGRNRFAVFSPETTSGGLNAARLAADTVDAMEDGRLKLFGQEIHRLGQPWQENRHVEVLARLAGRNGRLIPPGEFIPAAERFGIASRLDRWIIRTALSLHGPALKSGALTLGFNLSAQTLSDPHLWDFVDAVIDETGAPHSGIGFEITETAAVTNFTAAEEFVRKARERRCRVSLDDFGAGMSSFEYLRRFPVDTIKIDGSFIEHIAESRFDREIVSAISGIARSLGCSVVAEKIEEQDALDILRDMGVAFGQGFLLHQPEPLQAIVTRASARAALPAGRRA</sequence>
<dbReference type="PANTHER" id="PTHR44757">
    <property type="entry name" value="DIGUANYLATE CYCLASE DGCP"/>
    <property type="match status" value="1"/>
</dbReference>
<dbReference type="CDD" id="cd00130">
    <property type="entry name" value="PAS"/>
    <property type="match status" value="2"/>
</dbReference>
<dbReference type="CDD" id="cd01948">
    <property type="entry name" value="EAL"/>
    <property type="match status" value="1"/>
</dbReference>
<evidence type="ECO:0000259" key="2">
    <source>
        <dbReference type="PROSITE" id="PS50883"/>
    </source>
</evidence>
<dbReference type="Proteomes" id="UP000216442">
    <property type="component" value="Unassembled WGS sequence"/>
</dbReference>
<dbReference type="SMART" id="SM00091">
    <property type="entry name" value="PAS"/>
    <property type="match status" value="2"/>
</dbReference>
<protein>
    <submittedName>
        <fullName evidence="4">GGDEF domain-containing protein</fullName>
    </submittedName>
</protein>
<dbReference type="PROSITE" id="PS50887">
    <property type="entry name" value="GGDEF"/>
    <property type="match status" value="1"/>
</dbReference>
<gene>
    <name evidence="4" type="ORF">CIT26_00155</name>
</gene>
<feature type="domain" description="PAC" evidence="1">
    <location>
        <begin position="84"/>
        <end position="137"/>
    </location>
</feature>
<dbReference type="PANTHER" id="PTHR44757:SF4">
    <property type="entry name" value="DIGUANYLATE CYCLASE DGCE-RELATED"/>
    <property type="match status" value="1"/>
</dbReference>
<dbReference type="Gene3D" id="3.20.20.450">
    <property type="entry name" value="EAL domain"/>
    <property type="match status" value="1"/>
</dbReference>
<evidence type="ECO:0000259" key="1">
    <source>
        <dbReference type="PROSITE" id="PS50113"/>
    </source>
</evidence>
<feature type="domain" description="PAC" evidence="1">
    <location>
        <begin position="213"/>
        <end position="264"/>
    </location>
</feature>
<dbReference type="PROSITE" id="PS50883">
    <property type="entry name" value="EAL"/>
    <property type="match status" value="1"/>
</dbReference>